<accession>A0A0C3NZ75</accession>
<keyword evidence="2" id="KW-1185">Reference proteome</keyword>
<dbReference type="InParanoid" id="A0A0C3NZ75"/>
<dbReference type="AlphaFoldDB" id="A0A0C3NZ75"/>
<name>A0A0C3NZ75_PISTI</name>
<gene>
    <name evidence="1" type="ORF">M404DRAFT_963424</name>
</gene>
<proteinExistence type="predicted"/>
<reference evidence="1 2" key="1">
    <citation type="submission" date="2014-04" db="EMBL/GenBank/DDBJ databases">
        <authorList>
            <consortium name="DOE Joint Genome Institute"/>
            <person name="Kuo A."/>
            <person name="Kohler A."/>
            <person name="Costa M.D."/>
            <person name="Nagy L.G."/>
            <person name="Floudas D."/>
            <person name="Copeland A."/>
            <person name="Barry K.W."/>
            <person name="Cichocki N."/>
            <person name="Veneault-Fourrey C."/>
            <person name="LaButti K."/>
            <person name="Lindquist E.A."/>
            <person name="Lipzen A."/>
            <person name="Lundell T."/>
            <person name="Morin E."/>
            <person name="Murat C."/>
            <person name="Sun H."/>
            <person name="Tunlid A."/>
            <person name="Henrissat B."/>
            <person name="Grigoriev I.V."/>
            <person name="Hibbett D.S."/>
            <person name="Martin F."/>
            <person name="Nordberg H.P."/>
            <person name="Cantor M.N."/>
            <person name="Hua S.X."/>
        </authorList>
    </citation>
    <scope>NUCLEOTIDE SEQUENCE [LARGE SCALE GENOMIC DNA]</scope>
    <source>
        <strain evidence="1 2">Marx 270</strain>
    </source>
</reference>
<evidence type="ECO:0000313" key="2">
    <source>
        <dbReference type="Proteomes" id="UP000054217"/>
    </source>
</evidence>
<organism evidence="1 2">
    <name type="scientific">Pisolithus tinctorius Marx 270</name>
    <dbReference type="NCBI Taxonomy" id="870435"/>
    <lineage>
        <taxon>Eukaryota</taxon>
        <taxon>Fungi</taxon>
        <taxon>Dikarya</taxon>
        <taxon>Basidiomycota</taxon>
        <taxon>Agaricomycotina</taxon>
        <taxon>Agaricomycetes</taxon>
        <taxon>Agaricomycetidae</taxon>
        <taxon>Boletales</taxon>
        <taxon>Sclerodermatineae</taxon>
        <taxon>Pisolithaceae</taxon>
        <taxon>Pisolithus</taxon>
    </lineage>
</organism>
<feature type="non-terminal residue" evidence="1">
    <location>
        <position position="1"/>
    </location>
</feature>
<dbReference type="Proteomes" id="UP000054217">
    <property type="component" value="Unassembled WGS sequence"/>
</dbReference>
<dbReference type="HOGENOM" id="CLU_1791509_0_0_1"/>
<evidence type="ECO:0000313" key="1">
    <source>
        <dbReference type="EMBL" id="KIO00394.1"/>
    </source>
</evidence>
<sequence>KEHELAKVRDLNLRYDDQLRHGLRHEKVGVVSYGACGKCSENPPCVTELTVPSLPLNRAILSVEMRMWSSRRPRAAGSVWANRSMPQPMTKQVTSHAMIPSHGERGNVIVSCNGDSSRLGPASDHCARQSCTLAKIERPGHLFPV</sequence>
<reference evidence="2" key="2">
    <citation type="submission" date="2015-01" db="EMBL/GenBank/DDBJ databases">
        <title>Evolutionary Origins and Diversification of the Mycorrhizal Mutualists.</title>
        <authorList>
            <consortium name="DOE Joint Genome Institute"/>
            <consortium name="Mycorrhizal Genomics Consortium"/>
            <person name="Kohler A."/>
            <person name="Kuo A."/>
            <person name="Nagy L.G."/>
            <person name="Floudas D."/>
            <person name="Copeland A."/>
            <person name="Barry K.W."/>
            <person name="Cichocki N."/>
            <person name="Veneault-Fourrey C."/>
            <person name="LaButti K."/>
            <person name="Lindquist E.A."/>
            <person name="Lipzen A."/>
            <person name="Lundell T."/>
            <person name="Morin E."/>
            <person name="Murat C."/>
            <person name="Riley R."/>
            <person name="Ohm R."/>
            <person name="Sun H."/>
            <person name="Tunlid A."/>
            <person name="Henrissat B."/>
            <person name="Grigoriev I.V."/>
            <person name="Hibbett D.S."/>
            <person name="Martin F."/>
        </authorList>
    </citation>
    <scope>NUCLEOTIDE SEQUENCE [LARGE SCALE GENOMIC DNA]</scope>
    <source>
        <strain evidence="2">Marx 270</strain>
    </source>
</reference>
<protein>
    <submittedName>
        <fullName evidence="1">Uncharacterized protein</fullName>
    </submittedName>
</protein>
<dbReference type="EMBL" id="KN831996">
    <property type="protein sequence ID" value="KIO00394.1"/>
    <property type="molecule type" value="Genomic_DNA"/>
</dbReference>